<proteinExistence type="predicted"/>
<protein>
    <submittedName>
        <fullName evidence="3">Uncharacterized protein LOC113922407</fullName>
    </submittedName>
</protein>
<feature type="region of interest" description="Disordered" evidence="1">
    <location>
        <begin position="90"/>
        <end position="109"/>
    </location>
</feature>
<sequence>MDTFSRPANERAAEGAVAVGTGRLEQVHLGRAGAWRAVLTSGEAWELAQARRQVTLHRETRRREASVPPRQPPPLWVAGHLRSTSRACAVRSLPSTPPPPPPGSAGAGYRATVWSQTLDSGVPSRPGVGEGRGGVPAETPDSQGGLGVAENVSTALQGPQTSPALGGLFSSPVLCLGAHYGPFGPSMAIARQIPPLDLPWGGLPVASKWLTCLFPAQTKTVSTAWWNCPQNLPIHETGLAHH</sequence>
<feature type="region of interest" description="Disordered" evidence="1">
    <location>
        <begin position="118"/>
        <end position="147"/>
    </location>
</feature>
<organism evidence="2 3">
    <name type="scientific">Zalophus californianus</name>
    <name type="common">California sealion</name>
    <dbReference type="NCBI Taxonomy" id="9704"/>
    <lineage>
        <taxon>Eukaryota</taxon>
        <taxon>Metazoa</taxon>
        <taxon>Chordata</taxon>
        <taxon>Craniata</taxon>
        <taxon>Vertebrata</taxon>
        <taxon>Euteleostomi</taxon>
        <taxon>Mammalia</taxon>
        <taxon>Eutheria</taxon>
        <taxon>Laurasiatheria</taxon>
        <taxon>Carnivora</taxon>
        <taxon>Caniformia</taxon>
        <taxon>Pinnipedia</taxon>
        <taxon>Otariidae</taxon>
        <taxon>Zalophus</taxon>
    </lineage>
</organism>
<evidence type="ECO:0000313" key="3">
    <source>
        <dbReference type="RefSeq" id="XP_027450106.1"/>
    </source>
</evidence>
<gene>
    <name evidence="3" type="primary">LOC113922407</name>
</gene>
<dbReference type="KEGG" id="zca:113922407"/>
<reference evidence="3" key="1">
    <citation type="submission" date="2025-08" db="UniProtKB">
        <authorList>
            <consortium name="RefSeq"/>
        </authorList>
    </citation>
    <scope>IDENTIFICATION</scope>
    <source>
        <tissue evidence="3">Blood</tissue>
    </source>
</reference>
<dbReference type="RefSeq" id="XP_027450106.1">
    <property type="nucleotide sequence ID" value="XM_027594305.1"/>
</dbReference>
<evidence type="ECO:0000313" key="2">
    <source>
        <dbReference type="Proteomes" id="UP000515165"/>
    </source>
</evidence>
<name>A0A6J2D317_ZALCA</name>
<dbReference type="GeneID" id="113922407"/>
<accession>A0A6J2D317</accession>
<dbReference type="AlphaFoldDB" id="A0A6J2D317"/>
<evidence type="ECO:0000256" key="1">
    <source>
        <dbReference type="SAM" id="MobiDB-lite"/>
    </source>
</evidence>
<dbReference type="Proteomes" id="UP000515165">
    <property type="component" value="Chromosome 9"/>
</dbReference>
<keyword evidence="2" id="KW-1185">Reference proteome</keyword>